<accession>A0ABU8RGU0</accession>
<reference evidence="3 4" key="1">
    <citation type="journal article" date="2017" name="Int. J. Syst. Evol. Microbiol.">
        <title>Pseudokineococcus basanitobsidens sp. nov., isolated from volcanic rock.</title>
        <authorList>
            <person name="Lee D.W."/>
            <person name="Park M.Y."/>
            <person name="Kim J.J."/>
            <person name="Kim B.S."/>
        </authorList>
    </citation>
    <scope>NUCLEOTIDE SEQUENCE [LARGE SCALE GENOMIC DNA]</scope>
    <source>
        <strain evidence="3 4">DSM 103726</strain>
    </source>
</reference>
<name>A0ABU8RGU0_9ACTN</name>
<dbReference type="SUPFAM" id="SSF52540">
    <property type="entry name" value="P-loop containing nucleoside triphosphate hydrolases"/>
    <property type="match status" value="2"/>
</dbReference>
<sequence>MSATDNPILGSPYDIPTRHWCLDDRGGIQDDVVDGRRRSESWVPVPRPRKKKTSGQTELELHRTDERRERNDQVDRIRQVVDLWRRRDYPHVTETTGRLLRYWADTERSNRVLFAQREAAETAIYIAEAAARDGNDWVRQELQRLNGEFNQGLPRVALKMATGSGKTVVMAMLIAWQTLNKVARPKDPRFSTRFLVVAPGITIRDRLRVLVPTDKGSYYGERDLVPADLWPHMRRASLTVTNFHSFLLRSTQEGRGISADTRRLVTARVDTDPFVETPPMMVARVLRGMAQRRPGDGGPLVVLNDEAHHCYATAGAAVLGATRAEDLKGADKKEALVRNDEAGVWFSGVRAVAERFDVKAIYDLSATPFFLSGSGYPEGYIFPWVVSDFSLLDAIESGIVKIPRVPVADDSEGDTVAYLNLWDHVGDVLPKRVAKDVRLVETRELPPTLDGALQSLYASYARAFARWEAQRQEDSLRAGSTPPVLIVVCPNTLVSRWVYDTIAGWTKPAEGEGASPVHVPGSLELLSNVDHGRLLARPRTILVDSAQLESGEALTSDFRAAAGEEIAAFRAEHAARTGRAGDDLDDADLLREVLNTVGKPGRLGAGVRCVVSVSMLSEGWDANTVTHVLGVRAFGSQLLCEQVVGRGLRRRSYVVGEDGRFAPEYAEVYGVPFSFIPSDRPAVDPAPGRQPQAVRALEERSAARITFPRLDGYRVELPDHRISADLSAVPVHRVRTEDVPTVTEVAGLIGSEEVHDLGRFRRARERTVAFELAKALMRRFSVDDRSGGTRPWLFPQLVRVAEKWLATRVDYEEGTFPGLFLIGTRRSEAAERIYQAINQQQGGREPLVLPVFSALGRTGSTDVVDFSTTKRVIETDPAKCHVDGVVLDGPDGNTWEQIAAGALEASKDVAAYVKNDHLELAVPYLHKGAARRYLPDFVVRLTPDGSGVERHLLLEVSGGRKSQTEGAEKAATARNQWCAAVNNHGAFGRWGYVEVDDPVGTKAVLAHAVERLRADEPITGLPTVLTGGLFDTDTDDFDDEELADAAAPTH</sequence>
<evidence type="ECO:0000313" key="3">
    <source>
        <dbReference type="EMBL" id="MEJ5944302.1"/>
    </source>
</evidence>
<proteinExistence type="predicted"/>
<gene>
    <name evidence="3" type="ORF">WDZ17_03205</name>
</gene>
<keyword evidence="3" id="KW-0378">Hydrolase</keyword>
<dbReference type="Gene3D" id="3.40.50.300">
    <property type="entry name" value="P-loop containing nucleotide triphosphate hydrolases"/>
    <property type="match status" value="2"/>
</dbReference>
<evidence type="ECO:0000313" key="4">
    <source>
        <dbReference type="Proteomes" id="UP001387100"/>
    </source>
</evidence>
<comment type="caution">
    <text evidence="3">The sequence shown here is derived from an EMBL/GenBank/DDBJ whole genome shotgun (WGS) entry which is preliminary data.</text>
</comment>
<evidence type="ECO:0000259" key="2">
    <source>
        <dbReference type="Pfam" id="PF04851"/>
    </source>
</evidence>
<evidence type="ECO:0000256" key="1">
    <source>
        <dbReference type="SAM" id="MobiDB-lite"/>
    </source>
</evidence>
<keyword evidence="3" id="KW-0347">Helicase</keyword>
<keyword evidence="3" id="KW-0067">ATP-binding</keyword>
<organism evidence="3 4">
    <name type="scientific">Pseudokineococcus basanitobsidens</name>
    <dbReference type="NCBI Taxonomy" id="1926649"/>
    <lineage>
        <taxon>Bacteria</taxon>
        <taxon>Bacillati</taxon>
        <taxon>Actinomycetota</taxon>
        <taxon>Actinomycetes</taxon>
        <taxon>Kineosporiales</taxon>
        <taxon>Kineosporiaceae</taxon>
        <taxon>Pseudokineococcus</taxon>
    </lineage>
</organism>
<dbReference type="PANTHER" id="PTHR47396:SF1">
    <property type="entry name" value="ATP-DEPENDENT HELICASE IRC3-RELATED"/>
    <property type="match status" value="1"/>
</dbReference>
<feature type="compositionally biased region" description="Basic and acidic residues" evidence="1">
    <location>
        <begin position="59"/>
        <end position="70"/>
    </location>
</feature>
<keyword evidence="3" id="KW-0547">Nucleotide-binding</keyword>
<dbReference type="InterPro" id="IPR050742">
    <property type="entry name" value="Helicase_Restrict-Modif_Enz"/>
</dbReference>
<feature type="region of interest" description="Disordered" evidence="1">
    <location>
        <begin position="35"/>
        <end position="70"/>
    </location>
</feature>
<dbReference type="GO" id="GO:0004386">
    <property type="term" value="F:helicase activity"/>
    <property type="evidence" value="ECO:0007669"/>
    <property type="project" value="UniProtKB-KW"/>
</dbReference>
<dbReference type="RefSeq" id="WP_339573691.1">
    <property type="nucleotide sequence ID" value="NZ_JBBIAA010000002.1"/>
</dbReference>
<keyword evidence="4" id="KW-1185">Reference proteome</keyword>
<dbReference type="Proteomes" id="UP001387100">
    <property type="component" value="Unassembled WGS sequence"/>
</dbReference>
<dbReference type="NCBIfam" id="NF046055">
    <property type="entry name" value="restr_BPTD_3080"/>
    <property type="match status" value="1"/>
</dbReference>
<dbReference type="EMBL" id="JBBIAA010000002">
    <property type="protein sequence ID" value="MEJ5944302.1"/>
    <property type="molecule type" value="Genomic_DNA"/>
</dbReference>
<dbReference type="PANTHER" id="PTHR47396">
    <property type="entry name" value="TYPE I RESTRICTION ENZYME ECOKI R PROTEIN"/>
    <property type="match status" value="1"/>
</dbReference>
<dbReference type="InterPro" id="IPR006935">
    <property type="entry name" value="Helicase/UvrB_N"/>
</dbReference>
<dbReference type="InterPro" id="IPR027417">
    <property type="entry name" value="P-loop_NTPase"/>
</dbReference>
<dbReference type="Pfam" id="PF04851">
    <property type="entry name" value="ResIII"/>
    <property type="match status" value="1"/>
</dbReference>
<protein>
    <submittedName>
        <fullName evidence="3">DEAD/DEAH box helicase family protein</fullName>
    </submittedName>
</protein>
<feature type="domain" description="Helicase/UvrB N-terminal" evidence="2">
    <location>
        <begin position="142"/>
        <end position="369"/>
    </location>
</feature>